<protein>
    <submittedName>
        <fullName evidence="3">Uncharacterized protein</fullName>
    </submittedName>
</protein>
<name>A0A0L6V6N0_9BASI</name>
<keyword evidence="2" id="KW-1133">Transmembrane helix</keyword>
<comment type="caution">
    <text evidence="3">The sequence shown here is derived from an EMBL/GenBank/DDBJ whole genome shotgun (WGS) entry which is preliminary data.</text>
</comment>
<gene>
    <name evidence="3" type="ORF">VP01_2424g1</name>
</gene>
<feature type="compositionally biased region" description="Polar residues" evidence="1">
    <location>
        <begin position="501"/>
        <end position="513"/>
    </location>
</feature>
<evidence type="ECO:0000313" key="3">
    <source>
        <dbReference type="EMBL" id="KNZ56354.1"/>
    </source>
</evidence>
<accession>A0A0L6V6N0</accession>
<keyword evidence="2" id="KW-0812">Transmembrane</keyword>
<keyword evidence="2" id="KW-0472">Membrane</keyword>
<evidence type="ECO:0000313" key="4">
    <source>
        <dbReference type="Proteomes" id="UP000037035"/>
    </source>
</evidence>
<keyword evidence="4" id="KW-1185">Reference proteome</keyword>
<organism evidence="3 4">
    <name type="scientific">Puccinia sorghi</name>
    <dbReference type="NCBI Taxonomy" id="27349"/>
    <lineage>
        <taxon>Eukaryota</taxon>
        <taxon>Fungi</taxon>
        <taxon>Dikarya</taxon>
        <taxon>Basidiomycota</taxon>
        <taxon>Pucciniomycotina</taxon>
        <taxon>Pucciniomycetes</taxon>
        <taxon>Pucciniales</taxon>
        <taxon>Pucciniaceae</taxon>
        <taxon>Puccinia</taxon>
    </lineage>
</organism>
<feature type="region of interest" description="Disordered" evidence="1">
    <location>
        <begin position="491"/>
        <end position="513"/>
    </location>
</feature>
<dbReference type="AlphaFoldDB" id="A0A0L6V6N0"/>
<feature type="transmembrane region" description="Helical" evidence="2">
    <location>
        <begin position="230"/>
        <end position="247"/>
    </location>
</feature>
<dbReference type="Proteomes" id="UP000037035">
    <property type="component" value="Unassembled WGS sequence"/>
</dbReference>
<evidence type="ECO:0000256" key="2">
    <source>
        <dbReference type="SAM" id="Phobius"/>
    </source>
</evidence>
<dbReference type="EMBL" id="LAVV01007308">
    <property type="protein sequence ID" value="KNZ56354.1"/>
    <property type="molecule type" value="Genomic_DNA"/>
</dbReference>
<evidence type="ECO:0000256" key="1">
    <source>
        <dbReference type="SAM" id="MobiDB-lite"/>
    </source>
</evidence>
<proteinExistence type="predicted"/>
<dbReference type="VEuPathDB" id="FungiDB:VP01_2424g1"/>
<reference evidence="3 4" key="1">
    <citation type="submission" date="2015-08" db="EMBL/GenBank/DDBJ databases">
        <title>Next Generation Sequencing and Analysis of the Genome of Puccinia sorghi L Schw, the Causal Agent of Maize Common Rust.</title>
        <authorList>
            <person name="Rochi L."/>
            <person name="Burguener G."/>
            <person name="Darino M."/>
            <person name="Turjanski A."/>
            <person name="Kreff E."/>
            <person name="Dieguez M.J."/>
            <person name="Sacco F."/>
        </authorList>
    </citation>
    <scope>NUCLEOTIDE SEQUENCE [LARGE SCALE GENOMIC DNA]</scope>
    <source>
        <strain evidence="3 4">RO10H11247</strain>
    </source>
</reference>
<sequence length="513" mass="59168">MNHQAAYITHKPRHHNSCYVNTYTYSQSNTLSRFRNAIPVAKAESFKKKVKHTTGWFFSRKISQGQFQVSKATWPHSSPKEQTGLIIHFWEKTRSLQSIILVVISFQCCLLAIWKHLVDILCGECTPNASTSDFFSQEFDMQPTGFYEKHDLWYFPGSAKNGPLVMVLCFPRRAGDWQVADLDFQFWPLIVFGSEAAGSGGWRLDRLFWGEMAETFQIQGQKLTRKEFKFNKTFLIFLFYIMVLQYFCFLNTYSVVWNIVCVLCSVLRDLFCLRLQHILKIYFQFSTKPCIFLKPSLPCKHCFLLTENSSCLSHPQMVRSCGLTVHPYVLHCKPVIPVPFPPQIPWQGNFQKSFQQLHNHPQTARNHSCGFLVTSIGEMTVLKIFTPPPTVVNHHSHQQFKHVNLDPSRFQPTIHVDMPTSNNRVLFMCLKFSKNSFVHKGVTCQGCSVHPQKQRQHLSETQKEADKQLAQSLVQLTLEEFPGLVQPNHQILRSSPHENSKTNPIPSSDPNKI</sequence>